<gene>
    <name evidence="5" type="ORF">A2920_01510</name>
</gene>
<comment type="caution">
    <text evidence="5">The sequence shown here is derived from an EMBL/GenBank/DDBJ whole genome shotgun (WGS) entry which is preliminary data.</text>
</comment>
<dbReference type="AlphaFoldDB" id="A0A1G2U573"/>
<keyword evidence="2" id="KW-0547">Nucleotide-binding</keyword>
<evidence type="ECO:0000259" key="4">
    <source>
        <dbReference type="PROSITE" id="PS00662"/>
    </source>
</evidence>
<evidence type="ECO:0000256" key="1">
    <source>
        <dbReference type="ARBA" id="ARBA00006611"/>
    </source>
</evidence>
<dbReference type="Proteomes" id="UP000179283">
    <property type="component" value="Unassembled WGS sequence"/>
</dbReference>
<keyword evidence="3" id="KW-0067">ATP-binding</keyword>
<dbReference type="EMBL" id="MHWD01000008">
    <property type="protein sequence ID" value="OHB04643.1"/>
    <property type="molecule type" value="Genomic_DNA"/>
</dbReference>
<dbReference type="GO" id="GO:0005886">
    <property type="term" value="C:plasma membrane"/>
    <property type="evidence" value="ECO:0007669"/>
    <property type="project" value="TreeGrafter"/>
</dbReference>
<feature type="domain" description="Bacterial type II secretion system protein E" evidence="4">
    <location>
        <begin position="236"/>
        <end position="250"/>
    </location>
</feature>
<dbReference type="InterPro" id="IPR027417">
    <property type="entry name" value="P-loop_NTPase"/>
</dbReference>
<evidence type="ECO:0000256" key="2">
    <source>
        <dbReference type="ARBA" id="ARBA00022741"/>
    </source>
</evidence>
<sequence>MDISNEEIVELLGKITSLEEIRHEIEEILGMKKSYRISRILEIILAGGLARKASDIHLEPEEDYVRLRYRLDGVLTDILTFDLETYKLLLSRIKLISELKLNLTGAQDGRFSIKLPDGDVEVRTSILPGSYSESVVLRVLNPNATSVALEERGIHPKLFALFLREIKKPNGMILVTGPTGSGKTTTLYSFLKKIHSPEVKIITIENPIEYHLPGIVQTQTDPDKEYTFASGLRSALRQDPDVILVGEIRDEETAEVAVNAALTGHLVLSTLHTNNAAGTFPRLIDLGVNPKVITSAVNISIAQRLIRTLCPHCKQEKVPDETERKLIDDTLANVLDPEYLNGIQKEKIWEAPGCKECDSTGFMGRTGIFEAIFSDEEVEKIILANPSEREIRKAATPQKNLTLKQDGVIKVLQGLTSIAELGRVVDLDKEE</sequence>
<comment type="similarity">
    <text evidence="1">Belongs to the GSP E family.</text>
</comment>
<dbReference type="CDD" id="cd01129">
    <property type="entry name" value="PulE-GspE-like"/>
    <property type="match status" value="1"/>
</dbReference>
<dbReference type="GO" id="GO:0005524">
    <property type="term" value="F:ATP binding"/>
    <property type="evidence" value="ECO:0007669"/>
    <property type="project" value="UniProtKB-KW"/>
</dbReference>
<evidence type="ECO:0000313" key="5">
    <source>
        <dbReference type="EMBL" id="OHB04643.1"/>
    </source>
</evidence>
<dbReference type="SMART" id="SM00382">
    <property type="entry name" value="AAA"/>
    <property type="match status" value="1"/>
</dbReference>
<dbReference type="PANTHER" id="PTHR30258:SF1">
    <property type="entry name" value="PROTEIN TRANSPORT PROTEIN HOFB HOMOLOG"/>
    <property type="match status" value="1"/>
</dbReference>
<dbReference type="InterPro" id="IPR003593">
    <property type="entry name" value="AAA+_ATPase"/>
</dbReference>
<dbReference type="Gene3D" id="3.40.50.300">
    <property type="entry name" value="P-loop containing nucleotide triphosphate hydrolases"/>
    <property type="match status" value="1"/>
</dbReference>
<dbReference type="Gene3D" id="3.30.450.90">
    <property type="match status" value="1"/>
</dbReference>
<dbReference type="GO" id="GO:0016887">
    <property type="term" value="F:ATP hydrolysis activity"/>
    <property type="evidence" value="ECO:0007669"/>
    <property type="project" value="TreeGrafter"/>
</dbReference>
<protein>
    <recommendedName>
        <fullName evidence="4">Bacterial type II secretion system protein E domain-containing protein</fullName>
    </recommendedName>
</protein>
<dbReference type="Pfam" id="PF00437">
    <property type="entry name" value="T2SSE"/>
    <property type="match status" value="1"/>
</dbReference>
<accession>A0A1G2U573</accession>
<dbReference type="PROSITE" id="PS00662">
    <property type="entry name" value="T2SP_E"/>
    <property type="match status" value="1"/>
</dbReference>
<name>A0A1G2U573_9BACT</name>
<reference evidence="5 6" key="1">
    <citation type="journal article" date="2016" name="Nat. Commun.">
        <title>Thousands of microbial genomes shed light on interconnected biogeochemical processes in an aquifer system.</title>
        <authorList>
            <person name="Anantharaman K."/>
            <person name="Brown C.T."/>
            <person name="Hug L.A."/>
            <person name="Sharon I."/>
            <person name="Castelle C.J."/>
            <person name="Probst A.J."/>
            <person name="Thomas B.C."/>
            <person name="Singh A."/>
            <person name="Wilkins M.J."/>
            <person name="Karaoz U."/>
            <person name="Brodie E.L."/>
            <person name="Williams K.H."/>
            <person name="Hubbard S.S."/>
            <person name="Banfield J.F."/>
        </authorList>
    </citation>
    <scope>NUCLEOTIDE SEQUENCE [LARGE SCALE GENOMIC DNA]</scope>
</reference>
<dbReference type="PANTHER" id="PTHR30258">
    <property type="entry name" value="TYPE II SECRETION SYSTEM PROTEIN GSPE-RELATED"/>
    <property type="match status" value="1"/>
</dbReference>
<proteinExistence type="inferred from homology"/>
<evidence type="ECO:0000313" key="6">
    <source>
        <dbReference type="Proteomes" id="UP000179283"/>
    </source>
</evidence>
<evidence type="ECO:0000256" key="3">
    <source>
        <dbReference type="ARBA" id="ARBA00022840"/>
    </source>
</evidence>
<organism evidence="5 6">
    <name type="scientific">Candidatus Zambryskibacteria bacterium RIFCSPLOWO2_01_FULL_43_17</name>
    <dbReference type="NCBI Taxonomy" id="1802760"/>
    <lineage>
        <taxon>Bacteria</taxon>
        <taxon>Candidatus Zambryskiibacteriota</taxon>
    </lineage>
</organism>
<dbReference type="InterPro" id="IPR001482">
    <property type="entry name" value="T2SS/T4SS_dom"/>
</dbReference>
<dbReference type="SUPFAM" id="SSF52540">
    <property type="entry name" value="P-loop containing nucleoside triphosphate hydrolases"/>
    <property type="match status" value="1"/>
</dbReference>